<dbReference type="PROSITE" id="PS51257">
    <property type="entry name" value="PROKAR_LIPOPROTEIN"/>
    <property type="match status" value="1"/>
</dbReference>
<sequence length="161" mass="17596">MINFIKICFPIMLVAVLTFSCKKKISDTLELPEATQRGAYTFGCLVDSSVFVPRMTSEIPVLSVERGGSFLKIIARGGPKGSSIGLNIAELKGIGEYPILADGTSSYQISSNNYFATSGKITITRYDLSNKIVSGLFYFQAKHENSDKTVAVQDGRFDLTF</sequence>
<name>A0A4R0P092_9SPHI</name>
<organism evidence="1 2">
    <name type="scientific">Pedobacter frigidisoli</name>
    <dbReference type="NCBI Taxonomy" id="2530455"/>
    <lineage>
        <taxon>Bacteria</taxon>
        <taxon>Pseudomonadati</taxon>
        <taxon>Bacteroidota</taxon>
        <taxon>Sphingobacteriia</taxon>
        <taxon>Sphingobacteriales</taxon>
        <taxon>Sphingobacteriaceae</taxon>
        <taxon>Pedobacter</taxon>
    </lineage>
</organism>
<proteinExistence type="predicted"/>
<dbReference type="OrthoDB" id="881763at2"/>
<dbReference type="EMBL" id="SJSN01000008">
    <property type="protein sequence ID" value="TCD08609.1"/>
    <property type="molecule type" value="Genomic_DNA"/>
</dbReference>
<evidence type="ECO:0000313" key="2">
    <source>
        <dbReference type="Proteomes" id="UP000291485"/>
    </source>
</evidence>
<dbReference type="Proteomes" id="UP000291485">
    <property type="component" value="Unassembled WGS sequence"/>
</dbReference>
<gene>
    <name evidence="1" type="ORF">EZ449_12275</name>
</gene>
<accession>A0A4R0P092</accession>
<reference evidence="1 2" key="1">
    <citation type="submission" date="2019-02" db="EMBL/GenBank/DDBJ databases">
        <title>Pedobacter sp. RP-3-11 sp. nov., isolated from Arctic soil.</title>
        <authorList>
            <person name="Dahal R.H."/>
        </authorList>
    </citation>
    <scope>NUCLEOTIDE SEQUENCE [LARGE SCALE GENOMIC DNA]</scope>
    <source>
        <strain evidence="1 2">RP-3-11</strain>
    </source>
</reference>
<evidence type="ECO:0000313" key="1">
    <source>
        <dbReference type="EMBL" id="TCD08609.1"/>
    </source>
</evidence>
<protein>
    <submittedName>
        <fullName evidence="1">Uncharacterized protein</fullName>
    </submittedName>
</protein>
<keyword evidence="2" id="KW-1185">Reference proteome</keyword>
<dbReference type="InterPro" id="IPR046219">
    <property type="entry name" value="DUF6252"/>
</dbReference>
<dbReference type="AlphaFoldDB" id="A0A4R0P092"/>
<dbReference type="Pfam" id="PF19765">
    <property type="entry name" value="DUF6252"/>
    <property type="match status" value="1"/>
</dbReference>
<comment type="caution">
    <text evidence="1">The sequence shown here is derived from an EMBL/GenBank/DDBJ whole genome shotgun (WGS) entry which is preliminary data.</text>
</comment>
<dbReference type="RefSeq" id="WP_131559111.1">
    <property type="nucleotide sequence ID" value="NZ_SJSN01000008.1"/>
</dbReference>